<name>U7UPL4_9FIRM</name>
<feature type="domain" description="Tail sheath protein Gp18-like" evidence="5">
    <location>
        <begin position="35"/>
        <end position="95"/>
    </location>
</feature>
<dbReference type="EMBL" id="AWXA01000010">
    <property type="protein sequence ID" value="ERT61255.1"/>
    <property type="molecule type" value="Genomic_DNA"/>
</dbReference>
<dbReference type="Gene3D" id="3.30.360.90">
    <property type="match status" value="1"/>
</dbReference>
<sequence>MALGGGYWVKMNKKMPGSYINFVSKQKAQLDSVDRGYCTMALDLDWGETGKIVRVEQDEFQKRCQPIFGYDYGHDKMKGLRDLFLHAKTLYLYRLNSGATQASCTLGKAKYGGVRGNDLSISVQTDVDEEAKFTVITYLKTDGANYMVDKQTGLATPADLTDNDFIAFTKTGAFSVSASVPLTEGTNGTAVAVADYQKYVELIEPYYFNCLGYAGTDTKVQELLQSFAKRCREDTGAKFQVVIYGKEKCNYEGVISVKNKVEDSGAEPGSLVYWTTGAEAACEINASCTNMIYDGEYTVDTNFKQYELIQAVEGGMFVFHNVSDSASGDVTGDVRVLYDINTFTEFTKEKSRDFSQNQVIRVLDNLAYDIARLFNKTYLGKEGNDAIGHTALWNDVVKLLEEYQRIRAIKDFKDKDVQMPYEGVNKEDVVLDLEVNPVMAMTKLYATVTVA</sequence>
<dbReference type="RefSeq" id="WP_023053158.1">
    <property type="nucleotide sequence ID" value="NZ_AWXA01000010.1"/>
</dbReference>
<dbReference type="Pfam" id="PF17481">
    <property type="entry name" value="Phage_sheath_domII"/>
    <property type="match status" value="1"/>
</dbReference>
<dbReference type="Pfam" id="PF22671">
    <property type="entry name" value="Gp18_domIII_N"/>
    <property type="match status" value="1"/>
</dbReference>
<evidence type="ECO:0000313" key="7">
    <source>
        <dbReference type="Proteomes" id="UP000017090"/>
    </source>
</evidence>
<dbReference type="eggNOG" id="ENOG502Z8I6">
    <property type="taxonomic scope" value="Bacteria"/>
</dbReference>
<dbReference type="Gene3D" id="3.30.1490.360">
    <property type="match status" value="1"/>
</dbReference>
<feature type="domain" description="Phage tail sheath protein-like beta-sandwich" evidence="3">
    <location>
        <begin position="101"/>
        <end position="187"/>
    </location>
</feature>
<dbReference type="Gene3D" id="2.60.40.4290">
    <property type="match status" value="1"/>
</dbReference>
<proteinExistence type="inferred from homology"/>
<dbReference type="OrthoDB" id="89060at2"/>
<comment type="similarity">
    <text evidence="1">Belongs to the myoviridae tail sheath protein family.</text>
</comment>
<reference evidence="6 7" key="1">
    <citation type="submission" date="2013-09" db="EMBL/GenBank/DDBJ databases">
        <authorList>
            <person name="Durkin A.S."/>
            <person name="Haft D.R."/>
            <person name="McCorrison J."/>
            <person name="Torralba M."/>
            <person name="Gillis M."/>
            <person name="Haft D.H."/>
            <person name="Methe B."/>
            <person name="Sutton G."/>
            <person name="Nelson K.E."/>
        </authorList>
    </citation>
    <scope>NUCLEOTIDE SEQUENCE [LARGE SCALE GENOMIC DNA]</scope>
    <source>
        <strain evidence="6 7">BV3C16-1</strain>
    </source>
</reference>
<feature type="domain" description="Tail sheath protein subtilisin-like" evidence="2">
    <location>
        <begin position="191"/>
        <end position="324"/>
    </location>
</feature>
<gene>
    <name evidence="6" type="ORF">HMPREF1250_0168</name>
</gene>
<evidence type="ECO:0000259" key="3">
    <source>
        <dbReference type="Pfam" id="PF17481"/>
    </source>
</evidence>
<evidence type="ECO:0000259" key="2">
    <source>
        <dbReference type="Pfam" id="PF04984"/>
    </source>
</evidence>
<dbReference type="Gene3D" id="3.40.50.11790">
    <property type="match status" value="1"/>
</dbReference>
<evidence type="ECO:0000259" key="5">
    <source>
        <dbReference type="Pfam" id="PF22671"/>
    </source>
</evidence>
<dbReference type="STRING" id="1111454.HMPREF1250_0168"/>
<dbReference type="Gene3D" id="3.30.1370.220">
    <property type="match status" value="1"/>
</dbReference>
<dbReference type="InterPro" id="IPR054564">
    <property type="entry name" value="Gp18_domIII_N"/>
</dbReference>
<dbReference type="InterPro" id="IPR035089">
    <property type="entry name" value="Phage_sheath_subtilisin"/>
</dbReference>
<evidence type="ECO:0000259" key="4">
    <source>
        <dbReference type="Pfam" id="PF17482"/>
    </source>
</evidence>
<dbReference type="Pfam" id="PF17482">
    <property type="entry name" value="Phage_sheath_1C"/>
    <property type="match status" value="1"/>
</dbReference>
<feature type="domain" description="Tail sheath protein C-terminal" evidence="4">
    <location>
        <begin position="349"/>
        <end position="450"/>
    </location>
</feature>
<dbReference type="Pfam" id="PF04984">
    <property type="entry name" value="Phage_sheath_1"/>
    <property type="match status" value="1"/>
</dbReference>
<comment type="caution">
    <text evidence="6">The sequence shown here is derived from an EMBL/GenBank/DDBJ whole genome shotgun (WGS) entry which is preliminary data.</text>
</comment>
<evidence type="ECO:0000313" key="6">
    <source>
        <dbReference type="EMBL" id="ERT61255.1"/>
    </source>
</evidence>
<accession>U7UPL4</accession>
<dbReference type="InterPro" id="IPR035326">
    <property type="entry name" value="Beta_sandwich_Seath"/>
</dbReference>
<dbReference type="AlphaFoldDB" id="U7UPL4"/>
<protein>
    <submittedName>
        <fullName evidence="6">Phage tail sheath protein</fullName>
    </submittedName>
</protein>
<dbReference type="InterPro" id="IPR020287">
    <property type="entry name" value="Tail_sheath_C"/>
</dbReference>
<dbReference type="Proteomes" id="UP000017090">
    <property type="component" value="Unassembled WGS sequence"/>
</dbReference>
<organism evidence="6 7">
    <name type="scientific">Megasphaera vaginalis</name>
    <name type="common">ex Srinivasan et al. 2021</name>
    <dbReference type="NCBI Taxonomy" id="1111454"/>
    <lineage>
        <taxon>Bacteria</taxon>
        <taxon>Bacillati</taxon>
        <taxon>Bacillota</taxon>
        <taxon>Negativicutes</taxon>
        <taxon>Veillonellales</taxon>
        <taxon>Veillonellaceae</taxon>
        <taxon>Megasphaera</taxon>
    </lineage>
</organism>
<keyword evidence="7" id="KW-1185">Reference proteome</keyword>
<evidence type="ECO:0000256" key="1">
    <source>
        <dbReference type="ARBA" id="ARBA00008005"/>
    </source>
</evidence>
<dbReference type="PATRIC" id="fig|1111454.3.peg.663"/>